<gene>
    <name evidence="1" type="ORF">B0I36DRAFT_310680</name>
</gene>
<dbReference type="AlphaFoldDB" id="A0A9P9BW48"/>
<dbReference type="EMBL" id="JAGTJQ010000001">
    <property type="protein sequence ID" value="KAH7040437.1"/>
    <property type="molecule type" value="Genomic_DNA"/>
</dbReference>
<keyword evidence="2" id="KW-1185">Reference proteome</keyword>
<protein>
    <submittedName>
        <fullName evidence="1">Uncharacterized protein</fullName>
    </submittedName>
</protein>
<evidence type="ECO:0000313" key="2">
    <source>
        <dbReference type="Proteomes" id="UP000756346"/>
    </source>
</evidence>
<dbReference type="Proteomes" id="UP000756346">
    <property type="component" value="Unassembled WGS sequence"/>
</dbReference>
<comment type="caution">
    <text evidence="1">The sequence shown here is derived from an EMBL/GenBank/DDBJ whole genome shotgun (WGS) entry which is preliminary data.</text>
</comment>
<dbReference type="GeneID" id="70181831"/>
<sequence>MIHLIASLPLTANAFALPPPFFFFFFSSRISLFLPSQRHLPPIGSFFCPMASWYLCRACIIYQSHSSSFSLSLLPCHCTKVVRIQ</sequence>
<evidence type="ECO:0000313" key="1">
    <source>
        <dbReference type="EMBL" id="KAH7040437.1"/>
    </source>
</evidence>
<name>A0A9P9BW48_9PEZI</name>
<reference evidence="1" key="1">
    <citation type="journal article" date="2021" name="Nat. Commun.">
        <title>Genetic determinants of endophytism in the Arabidopsis root mycobiome.</title>
        <authorList>
            <person name="Mesny F."/>
            <person name="Miyauchi S."/>
            <person name="Thiergart T."/>
            <person name="Pickel B."/>
            <person name="Atanasova L."/>
            <person name="Karlsson M."/>
            <person name="Huettel B."/>
            <person name="Barry K.W."/>
            <person name="Haridas S."/>
            <person name="Chen C."/>
            <person name="Bauer D."/>
            <person name="Andreopoulos W."/>
            <person name="Pangilinan J."/>
            <person name="LaButti K."/>
            <person name="Riley R."/>
            <person name="Lipzen A."/>
            <person name="Clum A."/>
            <person name="Drula E."/>
            <person name="Henrissat B."/>
            <person name="Kohler A."/>
            <person name="Grigoriev I.V."/>
            <person name="Martin F.M."/>
            <person name="Hacquard S."/>
        </authorList>
    </citation>
    <scope>NUCLEOTIDE SEQUENCE</scope>
    <source>
        <strain evidence="1">MPI-CAGE-CH-0230</strain>
    </source>
</reference>
<dbReference type="RefSeq" id="XP_046018492.1">
    <property type="nucleotide sequence ID" value="XM_046152285.1"/>
</dbReference>
<organism evidence="1 2">
    <name type="scientific">Microdochium trichocladiopsis</name>
    <dbReference type="NCBI Taxonomy" id="1682393"/>
    <lineage>
        <taxon>Eukaryota</taxon>
        <taxon>Fungi</taxon>
        <taxon>Dikarya</taxon>
        <taxon>Ascomycota</taxon>
        <taxon>Pezizomycotina</taxon>
        <taxon>Sordariomycetes</taxon>
        <taxon>Xylariomycetidae</taxon>
        <taxon>Xylariales</taxon>
        <taxon>Microdochiaceae</taxon>
        <taxon>Microdochium</taxon>
    </lineage>
</organism>
<accession>A0A9P9BW48</accession>
<proteinExistence type="predicted"/>